<comment type="caution">
    <text evidence="1">The sequence shown here is derived from an EMBL/GenBank/DDBJ whole genome shotgun (WGS) entry which is preliminary data.</text>
</comment>
<sequence>MFANKPFANASSIYHVTAAVDIHMGPATLKALSTQFRFRSFKFADPRSDYQEETKVPKAYKVVAYASSTF</sequence>
<gene>
    <name evidence="1" type="ORF">AA0114_g8792</name>
</gene>
<dbReference type="EMBL" id="PDXA01000032">
    <property type="protein sequence ID" value="RYN45680.1"/>
    <property type="molecule type" value="Genomic_DNA"/>
</dbReference>
<evidence type="ECO:0000313" key="1">
    <source>
        <dbReference type="EMBL" id="RYN45680.1"/>
    </source>
</evidence>
<proteinExistence type="predicted"/>
<dbReference type="Proteomes" id="UP000292402">
    <property type="component" value="Unassembled WGS sequence"/>
</dbReference>
<reference evidence="2" key="1">
    <citation type="journal article" date="2019" name="bioRxiv">
        <title>Genomics, evolutionary history and diagnostics of the Alternaria alternata species group including apple and Asian pear pathotypes.</title>
        <authorList>
            <person name="Armitage A.D."/>
            <person name="Cockerton H.M."/>
            <person name="Sreenivasaprasad S."/>
            <person name="Woodhall J.W."/>
            <person name="Lane C.R."/>
            <person name="Harrison R.J."/>
            <person name="Clarkson J.P."/>
        </authorList>
    </citation>
    <scope>NUCLEOTIDE SEQUENCE [LARGE SCALE GENOMIC DNA]</scope>
    <source>
        <strain evidence="2">FERA 1082</strain>
    </source>
</reference>
<accession>A0A4Q4M8B4</accession>
<organism evidence="1 2">
    <name type="scientific">Alternaria tenuissima</name>
    <dbReference type="NCBI Taxonomy" id="119927"/>
    <lineage>
        <taxon>Eukaryota</taxon>
        <taxon>Fungi</taxon>
        <taxon>Dikarya</taxon>
        <taxon>Ascomycota</taxon>
        <taxon>Pezizomycotina</taxon>
        <taxon>Dothideomycetes</taxon>
        <taxon>Pleosporomycetidae</taxon>
        <taxon>Pleosporales</taxon>
        <taxon>Pleosporineae</taxon>
        <taxon>Pleosporaceae</taxon>
        <taxon>Alternaria</taxon>
        <taxon>Alternaria sect. Alternaria</taxon>
        <taxon>Alternaria alternata complex</taxon>
    </lineage>
</organism>
<evidence type="ECO:0000313" key="2">
    <source>
        <dbReference type="Proteomes" id="UP000292402"/>
    </source>
</evidence>
<protein>
    <submittedName>
        <fullName evidence="1">Uncharacterized protein</fullName>
    </submittedName>
</protein>
<name>A0A4Q4M8B4_9PLEO</name>
<dbReference type="AlphaFoldDB" id="A0A4Q4M8B4"/>